<dbReference type="Proteomes" id="UP001290462">
    <property type="component" value="Unassembled WGS sequence"/>
</dbReference>
<comment type="caution">
    <text evidence="1">The sequence shown here is derived from an EMBL/GenBank/DDBJ whole genome shotgun (WGS) entry which is preliminary data.</text>
</comment>
<evidence type="ECO:0000313" key="1">
    <source>
        <dbReference type="EMBL" id="MDZ5760273.1"/>
    </source>
</evidence>
<reference evidence="1" key="1">
    <citation type="submission" date="2023-08" db="EMBL/GenBank/DDBJ databases">
        <title>Genomic characterization of piscicolin 126 produced by Carnobacterium maltaromaticum CM22 strain isolated from salmon (Salmo salar).</title>
        <authorList>
            <person name="Gonzalez-Gragera E."/>
            <person name="Garcia-Lopez J.D."/>
            <person name="Teso-Perez C."/>
            <person name="Gimenez-Hernandez I."/>
            <person name="Peralta-Sanchez J.M."/>
            <person name="Valdivia E."/>
            <person name="Montalban-Lopez M."/>
            <person name="Martin-Platero A.M."/>
            <person name="Banos A."/>
            <person name="Martinez-Bueno M."/>
        </authorList>
    </citation>
    <scope>NUCLEOTIDE SEQUENCE</scope>
    <source>
        <strain evidence="1">CM22</strain>
    </source>
</reference>
<gene>
    <name evidence="1" type="ORF">RAK27_16670</name>
</gene>
<dbReference type="AlphaFoldDB" id="A0AAW9KDT0"/>
<accession>A0AAW9KDT0</accession>
<organism evidence="1 2">
    <name type="scientific">Carnobacterium maltaromaticum</name>
    <name type="common">Carnobacterium piscicola</name>
    <dbReference type="NCBI Taxonomy" id="2751"/>
    <lineage>
        <taxon>Bacteria</taxon>
        <taxon>Bacillati</taxon>
        <taxon>Bacillota</taxon>
        <taxon>Bacilli</taxon>
        <taxon>Lactobacillales</taxon>
        <taxon>Carnobacteriaceae</taxon>
        <taxon>Carnobacterium</taxon>
    </lineage>
</organism>
<protein>
    <submittedName>
        <fullName evidence="1">Uncharacterized protein</fullName>
    </submittedName>
</protein>
<sequence length="233" mass="26085">MAISFFIEYAGEVVQFPVNPEEIKLKKSSNNSSVDIVQLGEVTEFSKTSLAETSFSSFLPATKEASYVQTKNKFWKPSQYIDFIEKIRKEQKACRFIVSDTKINMLASIENFEYSYEWGANGDVNFDIEFKEYREHAARFVKIVQQVTKPNKPVISGSGIQNGGTNKVVTQGCTAIVNGRLHRDSYGSGPGQTEVNATRKINFIANGRSHPYHCTTMDGGWRGWVTAGSVRVI</sequence>
<dbReference type="EMBL" id="JAVBVO010000005">
    <property type="protein sequence ID" value="MDZ5760273.1"/>
    <property type="molecule type" value="Genomic_DNA"/>
</dbReference>
<proteinExistence type="predicted"/>
<evidence type="ECO:0000313" key="2">
    <source>
        <dbReference type="Proteomes" id="UP001290462"/>
    </source>
</evidence>
<dbReference type="RefSeq" id="WP_010054757.1">
    <property type="nucleotide sequence ID" value="NZ_CAJGUS010000059.1"/>
</dbReference>
<name>A0AAW9KDT0_CARML</name>